<sequence length="278" mass="33113">MAIDKENYITAGELASLYGIPKQTLLYYDKSGLLVPAFVNEHGYRYYSVSQYLVLEIILNMRKLNIPIQDIKNYLHNRSPENFEQILQEKEKECNRIMEETAKIKNSLQLSLKSIEKIRKTRLNQIQINFQKEKILFVSENLSGSISLRERMQILSRHNQKAFSKEHFKEFTTGWIIGKEEFFAEKFNKTLHFFTPVAHTIPREHCFVRPEGLYVTIRFQGTYYQKIPFIYKEILDFVQRNRLEVLSNVYVFPLKNHWLTEDTETYINQVSFQVEYPS</sequence>
<evidence type="ECO:0000256" key="2">
    <source>
        <dbReference type="ARBA" id="ARBA00023015"/>
    </source>
</evidence>
<dbReference type="Gene3D" id="3.20.80.10">
    <property type="entry name" value="Regulatory factor, effector binding domain"/>
    <property type="match status" value="1"/>
</dbReference>
<keyword evidence="7" id="KW-1185">Reference proteome</keyword>
<dbReference type="AlphaFoldDB" id="A0A348AL85"/>
<dbReference type="SUPFAM" id="SSF46955">
    <property type="entry name" value="Putative DNA-binding domain"/>
    <property type="match status" value="1"/>
</dbReference>
<dbReference type="PANTHER" id="PTHR30204:SF69">
    <property type="entry name" value="MERR-FAMILY TRANSCRIPTIONAL REGULATOR"/>
    <property type="match status" value="1"/>
</dbReference>
<dbReference type="OrthoDB" id="9773308at2"/>
<keyword evidence="4" id="KW-0804">Transcription</keyword>
<protein>
    <submittedName>
        <fullName evidence="6">Multidrug-efflux transporter 1 regulator</fullName>
    </submittedName>
</protein>
<dbReference type="InterPro" id="IPR011256">
    <property type="entry name" value="Reg_factor_effector_dom_sf"/>
</dbReference>
<accession>A0A348AL85</accession>
<gene>
    <name evidence="6" type="primary">bmrR</name>
    <name evidence="6" type="ORF">MAMMFC1_02518</name>
</gene>
<evidence type="ECO:0000313" key="6">
    <source>
        <dbReference type="EMBL" id="BBB91833.1"/>
    </source>
</evidence>
<organism evidence="6 7">
    <name type="scientific">Methylomusa anaerophila</name>
    <dbReference type="NCBI Taxonomy" id="1930071"/>
    <lineage>
        <taxon>Bacteria</taxon>
        <taxon>Bacillati</taxon>
        <taxon>Bacillota</taxon>
        <taxon>Negativicutes</taxon>
        <taxon>Selenomonadales</taxon>
        <taxon>Sporomusaceae</taxon>
        <taxon>Methylomusa</taxon>
    </lineage>
</organism>
<evidence type="ECO:0000256" key="4">
    <source>
        <dbReference type="ARBA" id="ARBA00023163"/>
    </source>
</evidence>
<dbReference type="Pfam" id="PF13411">
    <property type="entry name" value="MerR_1"/>
    <property type="match status" value="1"/>
</dbReference>
<dbReference type="Gene3D" id="1.10.1660.10">
    <property type="match status" value="1"/>
</dbReference>
<dbReference type="SMART" id="SM00422">
    <property type="entry name" value="HTH_MERR"/>
    <property type="match status" value="1"/>
</dbReference>
<feature type="domain" description="HTH merR-type" evidence="5">
    <location>
        <begin position="8"/>
        <end position="77"/>
    </location>
</feature>
<keyword evidence="1" id="KW-0678">Repressor</keyword>
<evidence type="ECO:0000259" key="5">
    <source>
        <dbReference type="PROSITE" id="PS50937"/>
    </source>
</evidence>
<dbReference type="RefSeq" id="WP_126308805.1">
    <property type="nucleotide sequence ID" value="NZ_AP018449.1"/>
</dbReference>
<dbReference type="PROSITE" id="PS50937">
    <property type="entry name" value="HTH_MERR_2"/>
    <property type="match status" value="1"/>
</dbReference>
<dbReference type="EMBL" id="AP018449">
    <property type="protein sequence ID" value="BBB91833.1"/>
    <property type="molecule type" value="Genomic_DNA"/>
</dbReference>
<dbReference type="GO" id="GO:0003677">
    <property type="term" value="F:DNA binding"/>
    <property type="evidence" value="ECO:0007669"/>
    <property type="project" value="UniProtKB-KW"/>
</dbReference>
<proteinExistence type="predicted"/>
<evidence type="ECO:0000256" key="1">
    <source>
        <dbReference type="ARBA" id="ARBA00022491"/>
    </source>
</evidence>
<dbReference type="InterPro" id="IPR000551">
    <property type="entry name" value="MerR-type_HTH_dom"/>
</dbReference>
<evidence type="ECO:0000313" key="7">
    <source>
        <dbReference type="Proteomes" id="UP000276437"/>
    </source>
</evidence>
<keyword evidence="2" id="KW-0805">Transcription regulation</keyword>
<dbReference type="SUPFAM" id="SSF55136">
    <property type="entry name" value="Probable bacterial effector-binding domain"/>
    <property type="match status" value="1"/>
</dbReference>
<reference evidence="6 7" key="1">
    <citation type="journal article" date="2018" name="Int. J. Syst. Evol. Microbiol.">
        <title>Methylomusa anaerophila gen. nov., sp. nov., an anaerobic methanol-utilizing bacterium isolated from a microbial fuel cell.</title>
        <authorList>
            <person name="Amano N."/>
            <person name="Yamamuro A."/>
            <person name="Miyahara M."/>
            <person name="Kouzuma A."/>
            <person name="Abe T."/>
            <person name="Watanabe K."/>
        </authorList>
    </citation>
    <scope>NUCLEOTIDE SEQUENCE [LARGE SCALE GENOMIC DNA]</scope>
    <source>
        <strain evidence="6 7">MMFC1</strain>
    </source>
</reference>
<name>A0A348AL85_9FIRM</name>
<keyword evidence="3" id="KW-0238">DNA-binding</keyword>
<dbReference type="InterPro" id="IPR047057">
    <property type="entry name" value="MerR_fam"/>
</dbReference>
<dbReference type="KEGG" id="mana:MAMMFC1_02518"/>
<dbReference type="GO" id="GO:0003700">
    <property type="term" value="F:DNA-binding transcription factor activity"/>
    <property type="evidence" value="ECO:0007669"/>
    <property type="project" value="InterPro"/>
</dbReference>
<evidence type="ECO:0000256" key="3">
    <source>
        <dbReference type="ARBA" id="ARBA00023125"/>
    </source>
</evidence>
<dbReference type="InterPro" id="IPR009061">
    <property type="entry name" value="DNA-bd_dom_put_sf"/>
</dbReference>
<dbReference type="PANTHER" id="PTHR30204">
    <property type="entry name" value="REDOX-CYCLING DRUG-SENSING TRANSCRIPTIONAL ACTIVATOR SOXR"/>
    <property type="match status" value="1"/>
</dbReference>
<dbReference type="Proteomes" id="UP000276437">
    <property type="component" value="Chromosome"/>
</dbReference>